<evidence type="ECO:0000256" key="1">
    <source>
        <dbReference type="PROSITE-ProRule" id="PRU00285"/>
    </source>
</evidence>
<feature type="domain" description="SHSP" evidence="3">
    <location>
        <begin position="53"/>
        <end position="165"/>
    </location>
</feature>
<dbReference type="PROSITE" id="PS01031">
    <property type="entry name" value="SHSP"/>
    <property type="match status" value="1"/>
</dbReference>
<dbReference type="InterPro" id="IPR008978">
    <property type="entry name" value="HSP20-like_chaperone"/>
</dbReference>
<accession>A0ABY7H676</accession>
<comment type="similarity">
    <text evidence="1 2">Belongs to the small heat shock protein (HSP20) family.</text>
</comment>
<dbReference type="EMBL" id="CP114040">
    <property type="protein sequence ID" value="WAS94653.1"/>
    <property type="molecule type" value="Genomic_DNA"/>
</dbReference>
<evidence type="ECO:0000256" key="2">
    <source>
        <dbReference type="RuleBase" id="RU003616"/>
    </source>
</evidence>
<dbReference type="CDD" id="cd06464">
    <property type="entry name" value="ACD_sHsps-like"/>
    <property type="match status" value="1"/>
</dbReference>
<evidence type="ECO:0000259" key="3">
    <source>
        <dbReference type="PROSITE" id="PS01031"/>
    </source>
</evidence>
<keyword evidence="5" id="KW-1185">Reference proteome</keyword>
<dbReference type="Gene3D" id="2.60.40.790">
    <property type="match status" value="1"/>
</dbReference>
<reference evidence="4" key="1">
    <citation type="submission" date="2022-11" db="EMBL/GenBank/DDBJ databases">
        <title>Minimal conservation of predation-associated metabolite biosynthetic gene clusters underscores biosynthetic potential of Myxococcota including descriptions for ten novel species: Archangium lansinium sp. nov., Myxococcus landrumus sp. nov., Nannocystis bai.</title>
        <authorList>
            <person name="Ahearne A."/>
            <person name="Stevens C."/>
            <person name="Dowd S."/>
        </authorList>
    </citation>
    <scope>NUCLEOTIDE SEQUENCE</scope>
    <source>
        <strain evidence="4">Fl3</strain>
    </source>
</reference>
<protein>
    <submittedName>
        <fullName evidence="4">Hsp20/alpha crystallin family protein</fullName>
    </submittedName>
</protein>
<sequence length="165" mass="18790">MVLRAEEMIMSLLPWKKNQPASNLMGTSTQMSPFQQDMHRMFDRVFGRFPLGFEQVGNYPTLSVSDCGDSVVVRAEVPGLEAKDVEISVEGNVLTLRGEKREELRDEKENYFYHERSFGSFIRRVELPCYVDSNNADAHLEKGILSLKLPKIAGESCRTIKIEES</sequence>
<dbReference type="RefSeq" id="WP_269036988.1">
    <property type="nucleotide sequence ID" value="NZ_CP114040.1"/>
</dbReference>
<organism evidence="4 5">
    <name type="scientific">Nannocystis punicea</name>
    <dbReference type="NCBI Taxonomy" id="2995304"/>
    <lineage>
        <taxon>Bacteria</taxon>
        <taxon>Pseudomonadati</taxon>
        <taxon>Myxococcota</taxon>
        <taxon>Polyangia</taxon>
        <taxon>Nannocystales</taxon>
        <taxon>Nannocystaceae</taxon>
        <taxon>Nannocystis</taxon>
    </lineage>
</organism>
<evidence type="ECO:0000313" key="5">
    <source>
        <dbReference type="Proteomes" id="UP001164459"/>
    </source>
</evidence>
<dbReference type="InterPro" id="IPR002068">
    <property type="entry name" value="A-crystallin/Hsp20_dom"/>
</dbReference>
<proteinExistence type="inferred from homology"/>
<dbReference type="SUPFAM" id="SSF49764">
    <property type="entry name" value="HSP20-like chaperones"/>
    <property type="match status" value="1"/>
</dbReference>
<dbReference type="PANTHER" id="PTHR11527">
    <property type="entry name" value="HEAT-SHOCK PROTEIN 20 FAMILY MEMBER"/>
    <property type="match status" value="1"/>
</dbReference>
<name>A0ABY7H676_9BACT</name>
<dbReference type="Proteomes" id="UP001164459">
    <property type="component" value="Chromosome"/>
</dbReference>
<gene>
    <name evidence="4" type="ORF">O0S08_00700</name>
</gene>
<dbReference type="Pfam" id="PF00011">
    <property type="entry name" value="HSP20"/>
    <property type="match status" value="1"/>
</dbReference>
<evidence type="ECO:0000313" key="4">
    <source>
        <dbReference type="EMBL" id="WAS94653.1"/>
    </source>
</evidence>
<dbReference type="InterPro" id="IPR031107">
    <property type="entry name" value="Small_HSP"/>
</dbReference>